<gene>
    <name evidence="2" type="ORF">NB063_29205</name>
</gene>
<evidence type="ECO:0008006" key="4">
    <source>
        <dbReference type="Google" id="ProtNLM"/>
    </source>
</evidence>
<proteinExistence type="predicted"/>
<dbReference type="EMBL" id="JAMQBK010000097">
    <property type="protein sequence ID" value="MCM2374721.1"/>
    <property type="molecule type" value="Genomic_DNA"/>
</dbReference>
<accession>A0ABT0UD63</accession>
<feature type="chain" id="PRO_5046546180" description="Lipoprotein" evidence="1">
    <location>
        <begin position="22"/>
        <end position="145"/>
    </location>
</feature>
<dbReference type="Proteomes" id="UP001202961">
    <property type="component" value="Unassembled WGS sequence"/>
</dbReference>
<reference evidence="2 3" key="1">
    <citation type="journal article" date="2022" name="Syst. Appl. Microbiol.">
        <title>Rhodopirellula aestuarii sp. nov., a novel member of the genus Rhodopirellula isolated from brackish sediments collected in the Tagus River estuary, Portugal.</title>
        <authorList>
            <person name="Vitorino I.R."/>
            <person name="Klimek D."/>
            <person name="Calusinska M."/>
            <person name="Lobo-da-Cunha A."/>
            <person name="Vasconcelos V."/>
            <person name="Lage O.M."/>
        </authorList>
    </citation>
    <scope>NUCLEOTIDE SEQUENCE [LARGE SCALE GENOMIC DNA]</scope>
    <source>
        <strain evidence="2 3">ICT_H3.1</strain>
    </source>
</reference>
<comment type="caution">
    <text evidence="2">The sequence shown here is derived from an EMBL/GenBank/DDBJ whole genome shotgun (WGS) entry which is preliminary data.</text>
</comment>
<dbReference type="RefSeq" id="WP_250932782.1">
    <property type="nucleotide sequence ID" value="NZ_JAMQBK010000097.1"/>
</dbReference>
<name>A0ABT0UD63_9BACT</name>
<organism evidence="2 3">
    <name type="scientific">Aporhodopirellula aestuarii</name>
    <dbReference type="NCBI Taxonomy" id="2950107"/>
    <lineage>
        <taxon>Bacteria</taxon>
        <taxon>Pseudomonadati</taxon>
        <taxon>Planctomycetota</taxon>
        <taxon>Planctomycetia</taxon>
        <taxon>Pirellulales</taxon>
        <taxon>Pirellulaceae</taxon>
        <taxon>Aporhodopirellula</taxon>
    </lineage>
</organism>
<evidence type="ECO:0000313" key="3">
    <source>
        <dbReference type="Proteomes" id="UP001202961"/>
    </source>
</evidence>
<evidence type="ECO:0000256" key="1">
    <source>
        <dbReference type="SAM" id="SignalP"/>
    </source>
</evidence>
<keyword evidence="3" id="KW-1185">Reference proteome</keyword>
<keyword evidence="1" id="KW-0732">Signal</keyword>
<sequence>MNTMPLAVCLSVACVLLITMAGCQRDKAAGQSVSNGISACDRATKDAAASIAAGYITLKEYPPLPAPPGHDEYIQLLRERCNVTYEVVSDVPQGVSKNDFIQEVRCWNEVMEAEIRMKHGEAVFTKLHDLATERWQTTVNTRGKQ</sequence>
<protein>
    <recommendedName>
        <fullName evidence="4">Lipoprotein</fullName>
    </recommendedName>
</protein>
<evidence type="ECO:0000313" key="2">
    <source>
        <dbReference type="EMBL" id="MCM2374721.1"/>
    </source>
</evidence>
<feature type="signal peptide" evidence="1">
    <location>
        <begin position="1"/>
        <end position="21"/>
    </location>
</feature>